<feature type="compositionally biased region" description="Basic and acidic residues" evidence="1">
    <location>
        <begin position="22"/>
        <end position="176"/>
    </location>
</feature>
<dbReference type="AlphaFoldDB" id="A0A4R3TLL5"/>
<accession>A0A4R3TLL5</accession>
<proteinExistence type="predicted"/>
<evidence type="ECO:0000313" key="2">
    <source>
        <dbReference type="EMBL" id="TCU63045.1"/>
    </source>
</evidence>
<evidence type="ECO:0008006" key="4">
    <source>
        <dbReference type="Google" id="ProtNLM"/>
    </source>
</evidence>
<organism evidence="2 3">
    <name type="scientific">Longicatena caecimuris</name>
    <dbReference type="NCBI Taxonomy" id="1796635"/>
    <lineage>
        <taxon>Bacteria</taxon>
        <taxon>Bacillati</taxon>
        <taxon>Bacillota</taxon>
        <taxon>Erysipelotrichia</taxon>
        <taxon>Erysipelotrichales</taxon>
        <taxon>Erysipelotrichaceae</taxon>
        <taxon>Longicatena</taxon>
    </lineage>
</organism>
<keyword evidence="3" id="KW-1185">Reference proteome</keyword>
<evidence type="ECO:0000313" key="3">
    <source>
        <dbReference type="Proteomes" id="UP000295773"/>
    </source>
</evidence>
<dbReference type="EMBL" id="SMBP01000002">
    <property type="protein sequence ID" value="TCU63045.1"/>
    <property type="molecule type" value="Genomic_DNA"/>
</dbReference>
<dbReference type="Proteomes" id="UP000295773">
    <property type="component" value="Unassembled WGS sequence"/>
</dbReference>
<feature type="compositionally biased region" description="Low complexity" evidence="1">
    <location>
        <begin position="10"/>
        <end position="21"/>
    </location>
</feature>
<comment type="caution">
    <text evidence="2">The sequence shown here is derived from an EMBL/GenBank/DDBJ whole genome shotgun (WGS) entry which is preliminary data.</text>
</comment>
<protein>
    <recommendedName>
        <fullName evidence="4">Neurofilament protein</fullName>
    </recommendedName>
</protein>
<feature type="region of interest" description="Disordered" evidence="1">
    <location>
        <begin position="1"/>
        <end position="184"/>
    </location>
</feature>
<gene>
    <name evidence="2" type="ORF">EDD61_10246</name>
</gene>
<dbReference type="RefSeq" id="WP_132223546.1">
    <property type="nucleotide sequence ID" value="NZ_JANKBG010000002.1"/>
</dbReference>
<name>A0A4R3TLL5_9FIRM</name>
<evidence type="ECO:0000256" key="1">
    <source>
        <dbReference type="SAM" id="MobiDB-lite"/>
    </source>
</evidence>
<sequence length="460" mass="52350">MANTSKKKMTATAKKSAAAKAETVKKETKSEEVKSIAVKPEAKKLTTAKEPKKITAAKEPEKITVAKEPEKLTVKEEPKKTVKKETKAETKSTKAETKSAKAETKSAKTVKKEETKTVKAAKKETPATKKSVKEEPKKEETPVKKSTKKAETKKVEAKEEKKSAVKKTETVKEKKPAAKKAAKKPTKKEKTAVYEVLSLEECIQRMQAMGVQHVYEDYARFLMDEADIKKLEKDIIEGNNLKNADFAYEKDGYDTDLVAVTLGKVADTMDIKAMDYKDIKKDMNTAVKTTISEDAEVNAAEYLKEFKICEKLLMIGQRKNIGDSAIVSELIGADVDAFVAHFFDLAYAILPDWQYDDVKFYEDFAYAVLSQYYDLFTKYQLRILMDVADLYIKHGDFQHGDECYGYILRDNQIKDYIYYRFASVYEDIDFNKAKALAYESLQYVDGRYTYYQNIMDIINK</sequence>
<reference evidence="2 3" key="1">
    <citation type="submission" date="2019-03" db="EMBL/GenBank/DDBJ databases">
        <title>Genomic Encyclopedia of Type Strains, Phase IV (KMG-IV): sequencing the most valuable type-strain genomes for metagenomic binning, comparative biology and taxonomic classification.</title>
        <authorList>
            <person name="Goeker M."/>
        </authorList>
    </citation>
    <scope>NUCLEOTIDE SEQUENCE [LARGE SCALE GENOMIC DNA]</scope>
    <source>
        <strain evidence="2 3">DSM 29481</strain>
    </source>
</reference>